<dbReference type="InParanoid" id="D8SG41"/>
<reference evidence="1 2" key="1">
    <citation type="journal article" date="2011" name="Science">
        <title>The Selaginella genome identifies genetic changes associated with the evolution of vascular plants.</title>
        <authorList>
            <person name="Banks J.A."/>
            <person name="Nishiyama T."/>
            <person name="Hasebe M."/>
            <person name="Bowman J.L."/>
            <person name="Gribskov M."/>
            <person name="dePamphilis C."/>
            <person name="Albert V.A."/>
            <person name="Aono N."/>
            <person name="Aoyama T."/>
            <person name="Ambrose B.A."/>
            <person name="Ashton N.W."/>
            <person name="Axtell M.J."/>
            <person name="Barker E."/>
            <person name="Barker M.S."/>
            <person name="Bennetzen J.L."/>
            <person name="Bonawitz N.D."/>
            <person name="Chapple C."/>
            <person name="Cheng C."/>
            <person name="Correa L.G."/>
            <person name="Dacre M."/>
            <person name="DeBarry J."/>
            <person name="Dreyer I."/>
            <person name="Elias M."/>
            <person name="Engstrom E.M."/>
            <person name="Estelle M."/>
            <person name="Feng L."/>
            <person name="Finet C."/>
            <person name="Floyd S.K."/>
            <person name="Frommer W.B."/>
            <person name="Fujita T."/>
            <person name="Gramzow L."/>
            <person name="Gutensohn M."/>
            <person name="Harholt J."/>
            <person name="Hattori M."/>
            <person name="Heyl A."/>
            <person name="Hirai T."/>
            <person name="Hiwatashi Y."/>
            <person name="Ishikawa M."/>
            <person name="Iwata M."/>
            <person name="Karol K.G."/>
            <person name="Koehler B."/>
            <person name="Kolukisaoglu U."/>
            <person name="Kubo M."/>
            <person name="Kurata T."/>
            <person name="Lalonde S."/>
            <person name="Li K."/>
            <person name="Li Y."/>
            <person name="Litt A."/>
            <person name="Lyons E."/>
            <person name="Manning G."/>
            <person name="Maruyama T."/>
            <person name="Michael T.P."/>
            <person name="Mikami K."/>
            <person name="Miyazaki S."/>
            <person name="Morinaga S."/>
            <person name="Murata T."/>
            <person name="Mueller-Roeber B."/>
            <person name="Nelson D.R."/>
            <person name="Obara M."/>
            <person name="Oguri Y."/>
            <person name="Olmstead R.G."/>
            <person name="Onodera N."/>
            <person name="Petersen B.L."/>
            <person name="Pils B."/>
            <person name="Prigge M."/>
            <person name="Rensing S.A."/>
            <person name="Riano-Pachon D.M."/>
            <person name="Roberts A.W."/>
            <person name="Sato Y."/>
            <person name="Scheller H.V."/>
            <person name="Schulz B."/>
            <person name="Schulz C."/>
            <person name="Shakirov E.V."/>
            <person name="Shibagaki N."/>
            <person name="Shinohara N."/>
            <person name="Shippen D.E."/>
            <person name="Soerensen I."/>
            <person name="Sotooka R."/>
            <person name="Sugimoto N."/>
            <person name="Sugita M."/>
            <person name="Sumikawa N."/>
            <person name="Tanurdzic M."/>
            <person name="Theissen G."/>
            <person name="Ulvskov P."/>
            <person name="Wakazuki S."/>
            <person name="Weng J.K."/>
            <person name="Willats W.W."/>
            <person name="Wipf D."/>
            <person name="Wolf P.G."/>
            <person name="Yang L."/>
            <person name="Zimmer A.D."/>
            <person name="Zhu Q."/>
            <person name="Mitros T."/>
            <person name="Hellsten U."/>
            <person name="Loque D."/>
            <person name="Otillar R."/>
            <person name="Salamov A."/>
            <person name="Schmutz J."/>
            <person name="Shapiro H."/>
            <person name="Lindquist E."/>
            <person name="Lucas S."/>
            <person name="Rokhsar D."/>
            <person name="Grigoriev I.V."/>
        </authorList>
    </citation>
    <scope>NUCLEOTIDE SEQUENCE [LARGE SCALE GENOMIC DNA]</scope>
</reference>
<dbReference type="Proteomes" id="UP000001514">
    <property type="component" value="Unassembled WGS sequence"/>
</dbReference>
<dbReference type="EMBL" id="GL377618">
    <property type="protein sequence ID" value="EFJ16513.1"/>
    <property type="molecule type" value="Genomic_DNA"/>
</dbReference>
<dbReference type="AlphaFoldDB" id="D8SG41"/>
<organism evidence="2">
    <name type="scientific">Selaginella moellendorffii</name>
    <name type="common">Spikemoss</name>
    <dbReference type="NCBI Taxonomy" id="88036"/>
    <lineage>
        <taxon>Eukaryota</taxon>
        <taxon>Viridiplantae</taxon>
        <taxon>Streptophyta</taxon>
        <taxon>Embryophyta</taxon>
        <taxon>Tracheophyta</taxon>
        <taxon>Lycopodiopsida</taxon>
        <taxon>Selaginellales</taxon>
        <taxon>Selaginellaceae</taxon>
        <taxon>Selaginella</taxon>
    </lineage>
</organism>
<evidence type="ECO:0000313" key="1">
    <source>
        <dbReference type="EMBL" id="EFJ16513.1"/>
    </source>
</evidence>
<dbReference type="KEGG" id="smo:SELMODRAFT_421704"/>
<dbReference type="HOGENOM" id="CLU_1589249_0_0_1"/>
<protein>
    <submittedName>
        <fullName evidence="1">Uncharacterized protein</fullName>
    </submittedName>
</protein>
<name>D8SG41_SELML</name>
<keyword evidence="2" id="KW-1185">Reference proteome</keyword>
<evidence type="ECO:0000313" key="2">
    <source>
        <dbReference type="Proteomes" id="UP000001514"/>
    </source>
</evidence>
<gene>
    <name evidence="1" type="ORF">SELMODRAFT_421704</name>
</gene>
<dbReference type="Gramene" id="EFJ16513">
    <property type="protein sequence ID" value="EFJ16513"/>
    <property type="gene ID" value="SELMODRAFT_421704"/>
</dbReference>
<sequence length="168" mass="17866">MRPRKKQIEATTLMDKELEEAVDLGISAQGAPEKKIAELHLLDLGVKKAGQHCEESSRGPGGQLETGVKKVGQHYGESSGFLAQASSLGVKKVGQHCEERSGDLNKLKTALEESSKESGSAMNLVASDRQLDSSLCGKGEEFSSVEVEEAVTDIKSSSMHADIKAVAI</sequence>
<proteinExistence type="predicted"/>
<accession>D8SG41</accession>